<evidence type="ECO:0000256" key="5">
    <source>
        <dbReference type="ARBA" id="ARBA00022982"/>
    </source>
</evidence>
<keyword evidence="15" id="KW-1185">Reference proteome</keyword>
<feature type="transmembrane region" description="Helical" evidence="12">
    <location>
        <begin position="174"/>
        <end position="195"/>
    </location>
</feature>
<keyword evidence="8" id="KW-0406">Ion transport</keyword>
<keyword evidence="7" id="KW-0560">Oxidoreductase</keyword>
<evidence type="ECO:0000256" key="11">
    <source>
        <dbReference type="SAM" id="MobiDB-lite"/>
    </source>
</evidence>
<dbReference type="Proteomes" id="UP001172102">
    <property type="component" value="Unassembled WGS sequence"/>
</dbReference>
<dbReference type="GO" id="GO:0006879">
    <property type="term" value="P:intracellular iron ion homeostasis"/>
    <property type="evidence" value="ECO:0007669"/>
    <property type="project" value="TreeGrafter"/>
</dbReference>
<feature type="region of interest" description="Disordered" evidence="11">
    <location>
        <begin position="500"/>
        <end position="538"/>
    </location>
</feature>
<dbReference type="Pfam" id="PF08030">
    <property type="entry name" value="NAD_binding_6"/>
    <property type="match status" value="1"/>
</dbReference>
<dbReference type="InterPro" id="IPR039261">
    <property type="entry name" value="FNR_nucleotide-bd"/>
</dbReference>
<dbReference type="Gene3D" id="3.40.50.80">
    <property type="entry name" value="Nucleotide-binding domain of ferredoxin-NADP reductase (FNR) module"/>
    <property type="match status" value="1"/>
</dbReference>
<dbReference type="SFLD" id="SFLDS00052">
    <property type="entry name" value="Ferric_Reductase_Domain"/>
    <property type="match status" value="1"/>
</dbReference>
<accession>A0AA40B0G0</accession>
<dbReference type="GO" id="GO:0006826">
    <property type="term" value="P:iron ion transport"/>
    <property type="evidence" value="ECO:0007669"/>
    <property type="project" value="TreeGrafter"/>
</dbReference>
<comment type="caution">
    <text evidence="14">The sequence shown here is derived from an EMBL/GenBank/DDBJ whole genome shotgun (WGS) entry which is preliminary data.</text>
</comment>
<dbReference type="PANTHER" id="PTHR32361:SF9">
    <property type="entry name" value="FERRIC REDUCTASE TRANSMEMBRANE COMPONENT 3-RELATED"/>
    <property type="match status" value="1"/>
</dbReference>
<dbReference type="Pfam" id="PF08022">
    <property type="entry name" value="FAD_binding_8"/>
    <property type="match status" value="1"/>
</dbReference>
<dbReference type="InterPro" id="IPR013130">
    <property type="entry name" value="Fe3_Rdtase_TM_dom"/>
</dbReference>
<evidence type="ECO:0000256" key="7">
    <source>
        <dbReference type="ARBA" id="ARBA00023002"/>
    </source>
</evidence>
<evidence type="ECO:0000256" key="9">
    <source>
        <dbReference type="ARBA" id="ARBA00023136"/>
    </source>
</evidence>
<feature type="domain" description="FAD-binding FR-type" evidence="13">
    <location>
        <begin position="276"/>
        <end position="417"/>
    </location>
</feature>
<feature type="compositionally biased region" description="Basic residues" evidence="11">
    <location>
        <begin position="525"/>
        <end position="538"/>
    </location>
</feature>
<dbReference type="InterPro" id="IPR051410">
    <property type="entry name" value="Ferric/Cupric_Reductase"/>
</dbReference>
<keyword evidence="3" id="KW-0813">Transport</keyword>
<comment type="subcellular location">
    <subcellularLocation>
        <location evidence="1">Membrane</location>
        <topology evidence="1">Multi-pass membrane protein</topology>
    </subcellularLocation>
</comment>
<keyword evidence="10" id="KW-0325">Glycoprotein</keyword>
<evidence type="ECO:0000313" key="14">
    <source>
        <dbReference type="EMBL" id="KAK0725397.1"/>
    </source>
</evidence>
<dbReference type="Pfam" id="PF01794">
    <property type="entry name" value="Ferric_reduct"/>
    <property type="match status" value="1"/>
</dbReference>
<dbReference type="PROSITE" id="PS51384">
    <property type="entry name" value="FAD_FR"/>
    <property type="match status" value="1"/>
</dbReference>
<protein>
    <submittedName>
        <fullName evidence="14">Ferric reductase like transmembrane component</fullName>
    </submittedName>
</protein>
<dbReference type="SUPFAM" id="SSF52343">
    <property type="entry name" value="Ferredoxin reductase-like, C-terminal NADP-linked domain"/>
    <property type="match status" value="1"/>
</dbReference>
<feature type="transmembrane region" description="Helical" evidence="12">
    <location>
        <begin position="25"/>
        <end position="43"/>
    </location>
</feature>
<evidence type="ECO:0000256" key="4">
    <source>
        <dbReference type="ARBA" id="ARBA00022692"/>
    </source>
</evidence>
<feature type="transmembrane region" description="Helical" evidence="12">
    <location>
        <begin position="145"/>
        <end position="162"/>
    </location>
</feature>
<evidence type="ECO:0000256" key="10">
    <source>
        <dbReference type="ARBA" id="ARBA00023180"/>
    </source>
</evidence>
<reference evidence="14" key="1">
    <citation type="submission" date="2023-06" db="EMBL/GenBank/DDBJ databases">
        <title>Genome-scale phylogeny and comparative genomics of the fungal order Sordariales.</title>
        <authorList>
            <consortium name="Lawrence Berkeley National Laboratory"/>
            <person name="Hensen N."/>
            <person name="Bonometti L."/>
            <person name="Westerberg I."/>
            <person name="Brannstrom I.O."/>
            <person name="Guillou S."/>
            <person name="Cros-Aarteil S."/>
            <person name="Calhoun S."/>
            <person name="Haridas S."/>
            <person name="Kuo A."/>
            <person name="Mondo S."/>
            <person name="Pangilinan J."/>
            <person name="Riley R."/>
            <person name="Labutti K."/>
            <person name="Andreopoulos B."/>
            <person name="Lipzen A."/>
            <person name="Chen C."/>
            <person name="Yanf M."/>
            <person name="Daum C."/>
            <person name="Ng V."/>
            <person name="Clum A."/>
            <person name="Steindorff A."/>
            <person name="Ohm R."/>
            <person name="Martin F."/>
            <person name="Silar P."/>
            <person name="Natvig D."/>
            <person name="Lalanne C."/>
            <person name="Gautier V."/>
            <person name="Ament-Velasquez S.L."/>
            <person name="Kruys A."/>
            <person name="Hutchinson M.I."/>
            <person name="Powell A.J."/>
            <person name="Barry K."/>
            <person name="Miller A.N."/>
            <person name="Grigoriev I.V."/>
            <person name="Debuchy R."/>
            <person name="Gladieux P."/>
            <person name="Thoren M.H."/>
            <person name="Johannesson H."/>
        </authorList>
    </citation>
    <scope>NUCLEOTIDE SEQUENCE</scope>
    <source>
        <strain evidence="14">SMH4607-1</strain>
    </source>
</reference>
<keyword evidence="9 12" id="KW-0472">Membrane</keyword>
<evidence type="ECO:0000313" key="15">
    <source>
        <dbReference type="Proteomes" id="UP001172102"/>
    </source>
</evidence>
<comment type="similarity">
    <text evidence="2">Belongs to the ferric reductase (FRE) family.</text>
</comment>
<dbReference type="AlphaFoldDB" id="A0AA40B0G0"/>
<feature type="transmembrane region" description="Helical" evidence="12">
    <location>
        <begin position="207"/>
        <end position="225"/>
    </location>
</feature>
<dbReference type="InterPro" id="IPR000778">
    <property type="entry name" value="Cyt_b245_heavy_chain"/>
</dbReference>
<dbReference type="PANTHER" id="PTHR32361">
    <property type="entry name" value="FERRIC/CUPRIC REDUCTASE TRANSMEMBRANE COMPONENT"/>
    <property type="match status" value="1"/>
</dbReference>
<evidence type="ECO:0000256" key="6">
    <source>
        <dbReference type="ARBA" id="ARBA00022989"/>
    </source>
</evidence>
<dbReference type="InterPro" id="IPR013112">
    <property type="entry name" value="FAD-bd_8"/>
</dbReference>
<organism evidence="14 15">
    <name type="scientific">Lasiosphaeris hirsuta</name>
    <dbReference type="NCBI Taxonomy" id="260670"/>
    <lineage>
        <taxon>Eukaryota</taxon>
        <taxon>Fungi</taxon>
        <taxon>Dikarya</taxon>
        <taxon>Ascomycota</taxon>
        <taxon>Pezizomycotina</taxon>
        <taxon>Sordariomycetes</taxon>
        <taxon>Sordariomycetidae</taxon>
        <taxon>Sordariales</taxon>
        <taxon>Lasiosphaeriaceae</taxon>
        <taxon>Lasiosphaeris</taxon>
    </lineage>
</organism>
<sequence>MGWPYHFINLSEAEKLVRREALDSYAIYAQLSALLPIAVALLYRTASWALKSSGRQGSYSEVPSSPILKSQRSSSQGGWALRTQKLQWWLGEDFVPGGKLGQRDQWVIGVFWAFWMVSLSVLGTGDDYLHVTKRFGMVAASQYPIQYLLALKSLNPYAFVFRSSHEHINRYHRVLGRVITLLLVLHWAFYMNFFAQNGLLPRRMSDPVVRAGVVSFLSLNILNTTALRPMRKFSYRLFFIVHLVVAFVMPVLLSFHAKPARKFMAEALVVFIADLASRKFDTVTAHASLESIPGTSLVKITASVPHPKINRFRTQPGSHIYLSIPAGVRRSANVASISHLLFEFLFNPFTVAAVDEENGDLTFVARHRSGPMTTALARLAGGTKLPDAAPTTSSSTNDPQEKIPIYIEGPYGVAAGFPQFSGGDFDRVLLVAGGIGATFTVPLYRSIIRENPTARVQMVWAVRGAGDATWAVTGRDDSQEAGILNDENVHIFLTGDVAAPAANTGSTSGSRNGEEEVEMSSLQRDRRRNKFTAQHNRKRPDLKKIVDDVFKHGSEERVAVLVCGPAGMARELRAHVGVWVGKGRTAWWHNEGFGF</sequence>
<gene>
    <name evidence="14" type="ORF">B0H67DRAFT_508200</name>
</gene>
<evidence type="ECO:0000256" key="2">
    <source>
        <dbReference type="ARBA" id="ARBA00006278"/>
    </source>
</evidence>
<dbReference type="GO" id="GO:0015677">
    <property type="term" value="P:copper ion import"/>
    <property type="evidence" value="ECO:0007669"/>
    <property type="project" value="TreeGrafter"/>
</dbReference>
<evidence type="ECO:0000259" key="13">
    <source>
        <dbReference type="PROSITE" id="PS51384"/>
    </source>
</evidence>
<keyword evidence="6 12" id="KW-1133">Transmembrane helix</keyword>
<dbReference type="GO" id="GO:0005886">
    <property type="term" value="C:plasma membrane"/>
    <property type="evidence" value="ECO:0007669"/>
    <property type="project" value="TreeGrafter"/>
</dbReference>
<keyword evidence="5" id="KW-0249">Electron transport</keyword>
<evidence type="ECO:0000256" key="12">
    <source>
        <dbReference type="SAM" id="Phobius"/>
    </source>
</evidence>
<dbReference type="EMBL" id="JAUKUA010000002">
    <property type="protein sequence ID" value="KAK0725397.1"/>
    <property type="molecule type" value="Genomic_DNA"/>
</dbReference>
<dbReference type="GO" id="GO:0000293">
    <property type="term" value="F:ferric-chelate reductase activity"/>
    <property type="evidence" value="ECO:0007669"/>
    <property type="project" value="UniProtKB-ARBA"/>
</dbReference>
<evidence type="ECO:0000256" key="3">
    <source>
        <dbReference type="ARBA" id="ARBA00022448"/>
    </source>
</evidence>
<dbReference type="InterPro" id="IPR017927">
    <property type="entry name" value="FAD-bd_FR_type"/>
</dbReference>
<feature type="transmembrane region" description="Helical" evidence="12">
    <location>
        <begin position="106"/>
        <end position="125"/>
    </location>
</feature>
<evidence type="ECO:0000256" key="1">
    <source>
        <dbReference type="ARBA" id="ARBA00004141"/>
    </source>
</evidence>
<dbReference type="CDD" id="cd06186">
    <property type="entry name" value="NOX_Duox_like_FAD_NADP"/>
    <property type="match status" value="1"/>
</dbReference>
<feature type="transmembrane region" description="Helical" evidence="12">
    <location>
        <begin position="237"/>
        <end position="257"/>
    </location>
</feature>
<proteinExistence type="inferred from homology"/>
<dbReference type="SFLD" id="SFLDG01168">
    <property type="entry name" value="Ferric_reductase_subgroup_(FRE"/>
    <property type="match status" value="1"/>
</dbReference>
<evidence type="ECO:0000256" key="8">
    <source>
        <dbReference type="ARBA" id="ARBA00023065"/>
    </source>
</evidence>
<dbReference type="InterPro" id="IPR013121">
    <property type="entry name" value="Fe_red_NAD-bd_6"/>
</dbReference>
<name>A0AA40B0G0_9PEZI</name>
<keyword evidence="4 12" id="KW-0812">Transmembrane</keyword>
<dbReference type="PRINTS" id="PR00466">
    <property type="entry name" value="GP91PHOX"/>
</dbReference>